<organism evidence="1 2">
    <name type="scientific">Streptomyces indiaensis</name>
    <dbReference type="NCBI Taxonomy" id="284033"/>
    <lineage>
        <taxon>Bacteria</taxon>
        <taxon>Bacillati</taxon>
        <taxon>Actinomycetota</taxon>
        <taxon>Actinomycetes</taxon>
        <taxon>Kitasatosporales</taxon>
        <taxon>Streptomycetaceae</taxon>
        <taxon>Streptomyces</taxon>
    </lineage>
</organism>
<evidence type="ECO:0000313" key="1">
    <source>
        <dbReference type="EMBL" id="GAA2230185.1"/>
    </source>
</evidence>
<name>A0ABP5QA84_9ACTN</name>
<proteinExistence type="predicted"/>
<keyword evidence="2" id="KW-1185">Reference proteome</keyword>
<evidence type="ECO:0000313" key="2">
    <source>
        <dbReference type="Proteomes" id="UP001501474"/>
    </source>
</evidence>
<accession>A0ABP5QA84</accession>
<gene>
    <name evidence="1" type="ORF">GCM10010104_24270</name>
</gene>
<dbReference type="Proteomes" id="UP001501474">
    <property type="component" value="Unassembled WGS sequence"/>
</dbReference>
<dbReference type="EMBL" id="BAAART010000055">
    <property type="protein sequence ID" value="GAA2230185.1"/>
    <property type="molecule type" value="Genomic_DNA"/>
</dbReference>
<dbReference type="RefSeq" id="WP_234845198.1">
    <property type="nucleotide sequence ID" value="NZ_JAKEIO010000009.1"/>
</dbReference>
<sequence>MRPFVIYTDTSLADADMAKTALWPFGASTDTVPRTPSCARAWAGT</sequence>
<reference evidence="2" key="1">
    <citation type="journal article" date="2019" name="Int. J. Syst. Evol. Microbiol.">
        <title>The Global Catalogue of Microorganisms (GCM) 10K type strain sequencing project: providing services to taxonomists for standard genome sequencing and annotation.</title>
        <authorList>
            <consortium name="The Broad Institute Genomics Platform"/>
            <consortium name="The Broad Institute Genome Sequencing Center for Infectious Disease"/>
            <person name="Wu L."/>
            <person name="Ma J."/>
        </authorList>
    </citation>
    <scope>NUCLEOTIDE SEQUENCE [LARGE SCALE GENOMIC DNA]</scope>
    <source>
        <strain evidence="2">JCM 3053</strain>
    </source>
</reference>
<comment type="caution">
    <text evidence="1">The sequence shown here is derived from an EMBL/GenBank/DDBJ whole genome shotgun (WGS) entry which is preliminary data.</text>
</comment>
<protein>
    <submittedName>
        <fullName evidence="1">Uncharacterized protein</fullName>
    </submittedName>
</protein>